<organism evidence="2 3">
    <name type="scientific">Apodospora peruviana</name>
    <dbReference type="NCBI Taxonomy" id="516989"/>
    <lineage>
        <taxon>Eukaryota</taxon>
        <taxon>Fungi</taxon>
        <taxon>Dikarya</taxon>
        <taxon>Ascomycota</taxon>
        <taxon>Pezizomycotina</taxon>
        <taxon>Sordariomycetes</taxon>
        <taxon>Sordariomycetidae</taxon>
        <taxon>Sordariales</taxon>
        <taxon>Lasiosphaeriaceae</taxon>
        <taxon>Apodospora</taxon>
    </lineage>
</organism>
<evidence type="ECO:0000313" key="2">
    <source>
        <dbReference type="EMBL" id="KAK3325193.1"/>
    </source>
</evidence>
<gene>
    <name evidence="2" type="ORF">B0H66DRAFT_547601</name>
</gene>
<feature type="signal peptide" evidence="1">
    <location>
        <begin position="1"/>
        <end position="15"/>
    </location>
</feature>
<accession>A0AAE0IHU1</accession>
<proteinExistence type="predicted"/>
<keyword evidence="3" id="KW-1185">Reference proteome</keyword>
<comment type="caution">
    <text evidence="2">The sequence shown here is derived from an EMBL/GenBank/DDBJ whole genome shotgun (WGS) entry which is preliminary data.</text>
</comment>
<name>A0AAE0IHU1_9PEZI</name>
<dbReference type="Proteomes" id="UP001283341">
    <property type="component" value="Unassembled WGS sequence"/>
</dbReference>
<sequence length="77" mass="8185">MLFPVFFAPLIPLTCQPPLPSLSASAATGDTCPRGERCLQTCGAVGSSVLTVSLMEGRWCSLDEPEVQTPNYPCILV</sequence>
<evidence type="ECO:0000256" key="1">
    <source>
        <dbReference type="SAM" id="SignalP"/>
    </source>
</evidence>
<reference evidence="2" key="2">
    <citation type="submission" date="2023-06" db="EMBL/GenBank/DDBJ databases">
        <authorList>
            <consortium name="Lawrence Berkeley National Laboratory"/>
            <person name="Haridas S."/>
            <person name="Hensen N."/>
            <person name="Bonometti L."/>
            <person name="Westerberg I."/>
            <person name="Brannstrom I.O."/>
            <person name="Guillou S."/>
            <person name="Cros-Aarteil S."/>
            <person name="Calhoun S."/>
            <person name="Kuo A."/>
            <person name="Mondo S."/>
            <person name="Pangilinan J."/>
            <person name="Riley R."/>
            <person name="Labutti K."/>
            <person name="Andreopoulos B."/>
            <person name="Lipzen A."/>
            <person name="Chen C."/>
            <person name="Yanf M."/>
            <person name="Daum C."/>
            <person name="Ng V."/>
            <person name="Clum A."/>
            <person name="Steindorff A."/>
            <person name="Ohm R."/>
            <person name="Martin F."/>
            <person name="Silar P."/>
            <person name="Natvig D."/>
            <person name="Lalanne C."/>
            <person name="Gautier V."/>
            <person name="Ament-Velasquez S.L."/>
            <person name="Kruys A."/>
            <person name="Hutchinson M.I."/>
            <person name="Powell A.J."/>
            <person name="Barry K."/>
            <person name="Miller A.N."/>
            <person name="Grigoriev I.V."/>
            <person name="Debuchy R."/>
            <person name="Gladieux P."/>
            <person name="Thoren M.H."/>
            <person name="Johannesson H."/>
        </authorList>
    </citation>
    <scope>NUCLEOTIDE SEQUENCE</scope>
    <source>
        <strain evidence="2">CBS 118394</strain>
    </source>
</reference>
<evidence type="ECO:0008006" key="4">
    <source>
        <dbReference type="Google" id="ProtNLM"/>
    </source>
</evidence>
<dbReference type="EMBL" id="JAUEDM010000002">
    <property type="protein sequence ID" value="KAK3325193.1"/>
    <property type="molecule type" value="Genomic_DNA"/>
</dbReference>
<evidence type="ECO:0000313" key="3">
    <source>
        <dbReference type="Proteomes" id="UP001283341"/>
    </source>
</evidence>
<feature type="chain" id="PRO_5042044515" description="Secreted protein" evidence="1">
    <location>
        <begin position="16"/>
        <end position="77"/>
    </location>
</feature>
<dbReference type="AlphaFoldDB" id="A0AAE0IHU1"/>
<keyword evidence="1" id="KW-0732">Signal</keyword>
<protein>
    <recommendedName>
        <fullName evidence="4">Secreted protein</fullName>
    </recommendedName>
</protein>
<reference evidence="2" key="1">
    <citation type="journal article" date="2023" name="Mol. Phylogenet. Evol.">
        <title>Genome-scale phylogeny and comparative genomics of the fungal order Sordariales.</title>
        <authorList>
            <person name="Hensen N."/>
            <person name="Bonometti L."/>
            <person name="Westerberg I."/>
            <person name="Brannstrom I.O."/>
            <person name="Guillou S."/>
            <person name="Cros-Aarteil S."/>
            <person name="Calhoun S."/>
            <person name="Haridas S."/>
            <person name="Kuo A."/>
            <person name="Mondo S."/>
            <person name="Pangilinan J."/>
            <person name="Riley R."/>
            <person name="LaButti K."/>
            <person name="Andreopoulos B."/>
            <person name="Lipzen A."/>
            <person name="Chen C."/>
            <person name="Yan M."/>
            <person name="Daum C."/>
            <person name="Ng V."/>
            <person name="Clum A."/>
            <person name="Steindorff A."/>
            <person name="Ohm R.A."/>
            <person name="Martin F."/>
            <person name="Silar P."/>
            <person name="Natvig D.O."/>
            <person name="Lalanne C."/>
            <person name="Gautier V."/>
            <person name="Ament-Velasquez S.L."/>
            <person name="Kruys A."/>
            <person name="Hutchinson M.I."/>
            <person name="Powell A.J."/>
            <person name="Barry K."/>
            <person name="Miller A.N."/>
            <person name="Grigoriev I.V."/>
            <person name="Debuchy R."/>
            <person name="Gladieux P."/>
            <person name="Hiltunen Thoren M."/>
            <person name="Johannesson H."/>
        </authorList>
    </citation>
    <scope>NUCLEOTIDE SEQUENCE</scope>
    <source>
        <strain evidence="2">CBS 118394</strain>
    </source>
</reference>